<protein>
    <submittedName>
        <fullName evidence="3">Uncharacterized protein</fullName>
    </submittedName>
</protein>
<feature type="region of interest" description="Disordered" evidence="2">
    <location>
        <begin position="269"/>
        <end position="329"/>
    </location>
</feature>
<dbReference type="EMBL" id="CP004357">
    <property type="protein sequence ID" value="AGJ90749.1"/>
    <property type="molecule type" value="Genomic_DNA"/>
</dbReference>
<dbReference type="RefSeq" id="WP_015587360.1">
    <property type="nucleotide sequence ID" value="NC_021083.1"/>
</dbReference>
<reference evidence="3 4" key="1">
    <citation type="journal article" date="2013" name="Genome Announc.">
        <title>Complete Genome Sequence of Mycoplasma putrefaciens Strain 9231, One of the Agents of Contagious Agalactia in Goats.</title>
        <authorList>
            <person name="Dupuy V."/>
            <person name="Sirand-Pugnet P."/>
            <person name="Baranowski E."/>
            <person name="Barre A."/>
            <person name="Breton M."/>
            <person name="Couture C."/>
            <person name="Dordet-Frisoni E."/>
            <person name="Gaurivaud P."/>
            <person name="Jacob D."/>
            <person name="Lemaitre C."/>
            <person name="Manso-Silvan L."/>
            <person name="Nikolski M."/>
            <person name="Nouvel L.X."/>
            <person name="Poumarat F."/>
            <person name="Tardy F."/>
            <person name="Thebault P."/>
            <person name="Theil S."/>
            <person name="Citti C."/>
            <person name="Blanchard A."/>
            <person name="Thiaucourt F."/>
        </authorList>
    </citation>
    <scope>NUCLEOTIDE SEQUENCE [LARGE SCALE GENOMIC DNA]</scope>
    <source>
        <strain evidence="3">Mput9231</strain>
    </source>
</reference>
<dbReference type="OrthoDB" id="401313at2"/>
<dbReference type="eggNOG" id="ENOG502ZEK3">
    <property type="taxonomic scope" value="Bacteria"/>
</dbReference>
<organism evidence="3 4">
    <name type="scientific">Mycoplasma putrefaciens Mput9231</name>
    <dbReference type="NCBI Taxonomy" id="1292033"/>
    <lineage>
        <taxon>Bacteria</taxon>
        <taxon>Bacillati</taxon>
        <taxon>Mycoplasmatota</taxon>
        <taxon>Mollicutes</taxon>
        <taxon>Mycoplasmataceae</taxon>
        <taxon>Mycoplasma</taxon>
    </lineage>
</organism>
<proteinExistence type="predicted"/>
<dbReference type="Proteomes" id="UP000012984">
    <property type="component" value="Chromosome"/>
</dbReference>
<dbReference type="PATRIC" id="fig|1292033.3.peg.322"/>
<name>M9WH83_9MOLU</name>
<evidence type="ECO:0000313" key="4">
    <source>
        <dbReference type="Proteomes" id="UP000012984"/>
    </source>
</evidence>
<keyword evidence="4" id="KW-1185">Reference proteome</keyword>
<evidence type="ECO:0000313" key="3">
    <source>
        <dbReference type="EMBL" id="AGJ90749.1"/>
    </source>
</evidence>
<evidence type="ECO:0000256" key="2">
    <source>
        <dbReference type="SAM" id="MobiDB-lite"/>
    </source>
</evidence>
<sequence>MLKKIQDYMTTSIINKIDDYVFIKKFDLETTKEMLAVDLIDFEPYMIDVVDKYIRYIIWLEKNDKDKTNAFSKFVNRFDDLFEDEQSTKITKQQDKLKLKKELQEQKMRDYQQRKKDQEKIDNYLQKKLEKYQQELERIKPLFWATQKNNSNSENDFSSSETDLDLQTSNDQIFNNSLEKTIDDQVFVFDNQNQLLSNDVDINIRPENYDSILSKVDQNDQLISELITENDYLTTHLNTTFNNTDSELITKTASNNSQSNQFEENFFESENQKSDFEQQLTAKSDQTETSWNEQELEPDTTSINNFSNTQPLEQDSVKTTPDYQNSDLVNDDSELTEQQKNDLNLELDQTNKIANDSLDILLDQDDKHTLFKTIDDLNGEIIDFDPSDFGTHTVDLDRYHRYQENQIIGNTEPLEDELIDEIFNTQDLSYMKEKFLDDIDNIEEDDEISDTKLESKTKIDNENLNVVIDEFSADHLTNINHVLQLAYLPKLDQLISWENKIYSVVGMGVTIDKNQKQQQIIKLEDSDDPTHIIDVAFVHNY</sequence>
<gene>
    <name evidence="3" type="ORF">MPUT9231_3280</name>
</gene>
<dbReference type="HOGENOM" id="CLU_610872_0_0_14"/>
<keyword evidence="1" id="KW-0175">Coiled coil</keyword>
<feature type="coiled-coil region" evidence="1">
    <location>
        <begin position="94"/>
        <end position="121"/>
    </location>
</feature>
<feature type="compositionally biased region" description="Polar residues" evidence="2">
    <location>
        <begin position="277"/>
        <end position="328"/>
    </location>
</feature>
<dbReference type="KEGG" id="mput:MPUT9231_3280"/>
<evidence type="ECO:0000256" key="1">
    <source>
        <dbReference type="SAM" id="Coils"/>
    </source>
</evidence>
<accession>M9WH83</accession>
<dbReference type="AlphaFoldDB" id="M9WH83"/>